<dbReference type="Gene3D" id="3.40.50.720">
    <property type="entry name" value="NAD(P)-binding Rossmann-like Domain"/>
    <property type="match status" value="1"/>
</dbReference>
<dbReference type="InterPro" id="IPR051450">
    <property type="entry name" value="Gfo/Idh/MocA_Oxidoreductases"/>
</dbReference>
<dbReference type="InterPro" id="IPR055170">
    <property type="entry name" value="GFO_IDH_MocA-like_dom"/>
</dbReference>
<dbReference type="SUPFAM" id="SSF55347">
    <property type="entry name" value="Glyceraldehyde-3-phosphate dehydrogenase-like, C-terminal domain"/>
    <property type="match status" value="1"/>
</dbReference>
<evidence type="ECO:0000313" key="4">
    <source>
        <dbReference type="Proteomes" id="UP001501116"/>
    </source>
</evidence>
<sequence length="320" mass="34939">MTHRIALVGTGSMGSLHARVLSQNDRVSLTRVIDPREEAGRAVADRFDTQWSPEIGDLSDVDAVVLASATEVHHRLALEVLGQDKPLLVEKPVCNTLEASEEVVGLAAKKDIPLMCGLLERYNPAVMTARALVNEPVHLMARRHGPYAPRIKTGVAWDLLVHDVDIAIQFFGGTTPSRVTSGAGYFHPSSVEGAEDTIETVLSFPSGLATVSASRLGQRKVRSLVVSELDRLIEIDLLRRDVTIYRHVSHDSASPDGLGYRQQTVIEIPELVSAREPLATQLDRFVDLLEGKIDAAEERDSIIPSHRVVSDVLEQATTKA</sequence>
<evidence type="ECO:0000259" key="1">
    <source>
        <dbReference type="Pfam" id="PF01408"/>
    </source>
</evidence>
<reference evidence="3 4" key="1">
    <citation type="journal article" date="2019" name="Int. J. Syst. Evol. Microbiol.">
        <title>The Global Catalogue of Microorganisms (GCM) 10K type strain sequencing project: providing services to taxonomists for standard genome sequencing and annotation.</title>
        <authorList>
            <consortium name="The Broad Institute Genomics Platform"/>
            <consortium name="The Broad Institute Genome Sequencing Center for Infectious Disease"/>
            <person name="Wu L."/>
            <person name="Ma J."/>
        </authorList>
    </citation>
    <scope>NUCLEOTIDE SEQUENCE [LARGE SCALE GENOMIC DNA]</scope>
    <source>
        <strain evidence="3 4">JCM 14545</strain>
    </source>
</reference>
<dbReference type="PANTHER" id="PTHR43377">
    <property type="entry name" value="BILIVERDIN REDUCTASE A"/>
    <property type="match status" value="1"/>
</dbReference>
<protein>
    <submittedName>
        <fullName evidence="3">Gfo/Idh/MocA family oxidoreductase</fullName>
    </submittedName>
</protein>
<dbReference type="InterPro" id="IPR036291">
    <property type="entry name" value="NAD(P)-bd_dom_sf"/>
</dbReference>
<dbReference type="Gene3D" id="3.30.360.10">
    <property type="entry name" value="Dihydrodipicolinate Reductase, domain 2"/>
    <property type="match status" value="1"/>
</dbReference>
<feature type="domain" description="GFO/IDH/MocA-like oxidoreductase" evidence="2">
    <location>
        <begin position="149"/>
        <end position="219"/>
    </location>
</feature>
<proteinExistence type="predicted"/>
<dbReference type="Pfam" id="PF22725">
    <property type="entry name" value="GFO_IDH_MocA_C3"/>
    <property type="match status" value="1"/>
</dbReference>
<dbReference type="RefSeq" id="WP_344416508.1">
    <property type="nucleotide sequence ID" value="NZ_BAAANN010000007.1"/>
</dbReference>
<dbReference type="Pfam" id="PF01408">
    <property type="entry name" value="GFO_IDH_MocA"/>
    <property type="match status" value="1"/>
</dbReference>
<organism evidence="3 4">
    <name type="scientific">Amycolatopsis minnesotensis</name>
    <dbReference type="NCBI Taxonomy" id="337894"/>
    <lineage>
        <taxon>Bacteria</taxon>
        <taxon>Bacillati</taxon>
        <taxon>Actinomycetota</taxon>
        <taxon>Actinomycetes</taxon>
        <taxon>Pseudonocardiales</taxon>
        <taxon>Pseudonocardiaceae</taxon>
        <taxon>Amycolatopsis</taxon>
    </lineage>
</organism>
<dbReference type="SUPFAM" id="SSF51735">
    <property type="entry name" value="NAD(P)-binding Rossmann-fold domains"/>
    <property type="match status" value="1"/>
</dbReference>
<dbReference type="Proteomes" id="UP001501116">
    <property type="component" value="Unassembled WGS sequence"/>
</dbReference>
<evidence type="ECO:0000259" key="2">
    <source>
        <dbReference type="Pfam" id="PF22725"/>
    </source>
</evidence>
<name>A0ABN2QJC2_9PSEU</name>
<accession>A0ABN2QJC2</accession>
<dbReference type="PANTHER" id="PTHR43377:SF1">
    <property type="entry name" value="BILIVERDIN REDUCTASE A"/>
    <property type="match status" value="1"/>
</dbReference>
<gene>
    <name evidence="3" type="ORF">GCM10009754_22750</name>
</gene>
<keyword evidence="4" id="KW-1185">Reference proteome</keyword>
<evidence type="ECO:0000313" key="3">
    <source>
        <dbReference type="EMBL" id="GAA1953040.1"/>
    </source>
</evidence>
<feature type="domain" description="Gfo/Idh/MocA-like oxidoreductase N-terminal" evidence="1">
    <location>
        <begin position="4"/>
        <end position="116"/>
    </location>
</feature>
<dbReference type="InterPro" id="IPR000683">
    <property type="entry name" value="Gfo/Idh/MocA-like_OxRdtase_N"/>
</dbReference>
<comment type="caution">
    <text evidence="3">The sequence shown here is derived from an EMBL/GenBank/DDBJ whole genome shotgun (WGS) entry which is preliminary data.</text>
</comment>
<dbReference type="EMBL" id="BAAANN010000007">
    <property type="protein sequence ID" value="GAA1953040.1"/>
    <property type="molecule type" value="Genomic_DNA"/>
</dbReference>